<organism evidence="7 8">
    <name type="scientific">Yoonia maricola</name>
    <dbReference type="NCBI Taxonomy" id="420999"/>
    <lineage>
        <taxon>Bacteria</taxon>
        <taxon>Pseudomonadati</taxon>
        <taxon>Pseudomonadota</taxon>
        <taxon>Alphaproteobacteria</taxon>
        <taxon>Rhodobacterales</taxon>
        <taxon>Paracoccaceae</taxon>
        <taxon>Yoonia</taxon>
    </lineage>
</organism>
<dbReference type="AlphaFoldDB" id="A0A2M8WPP3"/>
<evidence type="ECO:0000313" key="7">
    <source>
        <dbReference type="EMBL" id="PJI92912.1"/>
    </source>
</evidence>
<feature type="transmembrane region" description="Helical" evidence="6">
    <location>
        <begin position="374"/>
        <end position="394"/>
    </location>
</feature>
<evidence type="ECO:0000256" key="3">
    <source>
        <dbReference type="ARBA" id="ARBA00022692"/>
    </source>
</evidence>
<feature type="transmembrane region" description="Helical" evidence="6">
    <location>
        <begin position="258"/>
        <end position="281"/>
    </location>
</feature>
<protein>
    <recommendedName>
        <fullName evidence="9">MFS transporter</fullName>
    </recommendedName>
</protein>
<feature type="transmembrane region" description="Helical" evidence="6">
    <location>
        <begin position="349"/>
        <end position="367"/>
    </location>
</feature>
<evidence type="ECO:0000256" key="2">
    <source>
        <dbReference type="ARBA" id="ARBA00022475"/>
    </source>
</evidence>
<feature type="transmembrane region" description="Helical" evidence="6">
    <location>
        <begin position="222"/>
        <end position="246"/>
    </location>
</feature>
<dbReference type="InterPro" id="IPR036259">
    <property type="entry name" value="MFS_trans_sf"/>
</dbReference>
<dbReference type="Proteomes" id="UP000228531">
    <property type="component" value="Unassembled WGS sequence"/>
</dbReference>
<evidence type="ECO:0008006" key="9">
    <source>
        <dbReference type="Google" id="ProtNLM"/>
    </source>
</evidence>
<feature type="transmembrane region" description="Helical" evidence="6">
    <location>
        <begin position="20"/>
        <end position="44"/>
    </location>
</feature>
<feature type="transmembrane region" description="Helical" evidence="6">
    <location>
        <begin position="168"/>
        <end position="188"/>
    </location>
</feature>
<dbReference type="Gene3D" id="1.20.1250.20">
    <property type="entry name" value="MFS general substrate transporter like domains"/>
    <property type="match status" value="1"/>
</dbReference>
<keyword evidence="5 6" id="KW-0472">Membrane</keyword>
<dbReference type="EMBL" id="PGTY01000001">
    <property type="protein sequence ID" value="PJI92912.1"/>
    <property type="molecule type" value="Genomic_DNA"/>
</dbReference>
<dbReference type="PANTHER" id="PTHR23513">
    <property type="entry name" value="INTEGRAL MEMBRANE EFFLUX PROTEIN-RELATED"/>
    <property type="match status" value="1"/>
</dbReference>
<evidence type="ECO:0000313" key="8">
    <source>
        <dbReference type="Proteomes" id="UP000228531"/>
    </source>
</evidence>
<evidence type="ECO:0000256" key="1">
    <source>
        <dbReference type="ARBA" id="ARBA00004651"/>
    </source>
</evidence>
<accession>A0A2M8WPP3</accession>
<dbReference type="SUPFAM" id="SSF103473">
    <property type="entry name" value="MFS general substrate transporter"/>
    <property type="match status" value="1"/>
</dbReference>
<reference evidence="7 8" key="1">
    <citation type="submission" date="2017-11" db="EMBL/GenBank/DDBJ databases">
        <title>Genomic Encyclopedia of Archaeal and Bacterial Type Strains, Phase II (KMG-II): From Individual Species to Whole Genera.</title>
        <authorList>
            <person name="Goeker M."/>
        </authorList>
    </citation>
    <scope>NUCLEOTIDE SEQUENCE [LARGE SCALE GENOMIC DNA]</scope>
    <source>
        <strain evidence="7 8">DSM 29128</strain>
    </source>
</reference>
<keyword evidence="2" id="KW-1003">Cell membrane</keyword>
<comment type="subcellular location">
    <subcellularLocation>
        <location evidence="1">Cell membrane</location>
        <topology evidence="1">Multi-pass membrane protein</topology>
    </subcellularLocation>
</comment>
<sequence>MSHSFTEQSDAGKSANIMRLVFSGGLTALGDQITLIALSLYAFFQFESTLAVAALFGIRSAAGLVGLALRHMPDLVVTMRALAGLDILRMLLMFAMIATVDVLWVLIALFFLQDVIGTLQASARMAMLSQNAARPVRQAVNALDVTASQVMRMLGAIGAAAFFDLQNIGVFLGLNAVVFLLAALLLIAPIKVGLPSFVNAEAITQKQAASPTDGAKAVELQLLTIGNSLISASIALFSVGIIPYLAEVLNDPQTGLSLLQASQFGGLTLAGLAIFTGLWVFSDRKAIVAGNALLGLATILMAQSGVLFVLLVLGVFNGLCNMVSNSGARARLMAIAPQEALGGHMQVRVALGALVSGIAALASGWAIDADIMKPASVLIFAGVGFAAYSVLYAIQPSTVRVERKNDVRTNA</sequence>
<keyword evidence="3 6" id="KW-0812">Transmembrane</keyword>
<proteinExistence type="predicted"/>
<evidence type="ECO:0000256" key="6">
    <source>
        <dbReference type="SAM" id="Phobius"/>
    </source>
</evidence>
<dbReference type="PANTHER" id="PTHR23513:SF6">
    <property type="entry name" value="MAJOR FACILITATOR SUPERFAMILY ASSOCIATED DOMAIN-CONTAINING PROTEIN"/>
    <property type="match status" value="1"/>
</dbReference>
<dbReference type="GO" id="GO:0005886">
    <property type="term" value="C:plasma membrane"/>
    <property type="evidence" value="ECO:0007669"/>
    <property type="project" value="UniProtKB-SubCell"/>
</dbReference>
<gene>
    <name evidence="7" type="ORF">BC777_1777</name>
</gene>
<name>A0A2M8WPP3_9RHOB</name>
<feature type="transmembrane region" description="Helical" evidence="6">
    <location>
        <begin position="90"/>
        <end position="112"/>
    </location>
</feature>
<keyword evidence="4 6" id="KW-1133">Transmembrane helix</keyword>
<comment type="caution">
    <text evidence="7">The sequence shown here is derived from an EMBL/GenBank/DDBJ whole genome shotgun (WGS) entry which is preliminary data.</text>
</comment>
<keyword evidence="8" id="KW-1185">Reference proteome</keyword>
<evidence type="ECO:0000256" key="4">
    <source>
        <dbReference type="ARBA" id="ARBA00022989"/>
    </source>
</evidence>
<feature type="transmembrane region" description="Helical" evidence="6">
    <location>
        <begin position="50"/>
        <end position="69"/>
    </location>
</feature>
<feature type="transmembrane region" description="Helical" evidence="6">
    <location>
        <begin position="293"/>
        <end position="316"/>
    </location>
</feature>
<evidence type="ECO:0000256" key="5">
    <source>
        <dbReference type="ARBA" id="ARBA00023136"/>
    </source>
</evidence>